<dbReference type="InterPro" id="IPR001789">
    <property type="entry name" value="Sig_transdc_resp-reg_receiver"/>
</dbReference>
<dbReference type="Pfam" id="PF14332">
    <property type="entry name" value="DUF4388"/>
    <property type="match status" value="1"/>
</dbReference>
<evidence type="ECO:0000256" key="2">
    <source>
        <dbReference type="PROSITE-ProRule" id="PRU00169"/>
    </source>
</evidence>
<evidence type="ECO:0000256" key="3">
    <source>
        <dbReference type="SAM" id="MobiDB-lite"/>
    </source>
</evidence>
<feature type="domain" description="Response regulatory" evidence="4">
    <location>
        <begin position="3"/>
        <end position="119"/>
    </location>
</feature>
<dbReference type="Pfam" id="PF00072">
    <property type="entry name" value="Response_reg"/>
    <property type="match status" value="1"/>
</dbReference>
<dbReference type="PANTHER" id="PTHR44591:SF3">
    <property type="entry name" value="RESPONSE REGULATORY DOMAIN-CONTAINING PROTEIN"/>
    <property type="match status" value="1"/>
</dbReference>
<evidence type="ECO:0000313" key="5">
    <source>
        <dbReference type="EMBL" id="KFE66155.1"/>
    </source>
</evidence>
<evidence type="ECO:0000313" key="6">
    <source>
        <dbReference type="Proteomes" id="UP000028725"/>
    </source>
</evidence>
<dbReference type="AlphaFoldDB" id="A0A085WEP2"/>
<gene>
    <name evidence="5" type="ORF">DB31_1220</name>
</gene>
<dbReference type="Gene3D" id="3.40.50.2300">
    <property type="match status" value="1"/>
</dbReference>
<proteinExistence type="predicted"/>
<feature type="region of interest" description="Disordered" evidence="3">
    <location>
        <begin position="221"/>
        <end position="244"/>
    </location>
</feature>
<protein>
    <submittedName>
        <fullName evidence="5">Two-component response regulator colocalized with HrtAB transporter</fullName>
    </submittedName>
</protein>
<feature type="modified residue" description="4-aspartylphosphate" evidence="2">
    <location>
        <position position="54"/>
    </location>
</feature>
<dbReference type="PROSITE" id="PS50110">
    <property type="entry name" value="RESPONSE_REGULATORY"/>
    <property type="match status" value="1"/>
</dbReference>
<keyword evidence="6" id="KW-1185">Reference proteome</keyword>
<dbReference type="InterPro" id="IPR011006">
    <property type="entry name" value="CheY-like_superfamily"/>
</dbReference>
<dbReference type="Proteomes" id="UP000028725">
    <property type="component" value="Unassembled WGS sequence"/>
</dbReference>
<accession>A0A085WEP2</accession>
<dbReference type="SUPFAM" id="SSF52172">
    <property type="entry name" value="CheY-like"/>
    <property type="match status" value="1"/>
</dbReference>
<dbReference type="GO" id="GO:0000160">
    <property type="term" value="P:phosphorelay signal transduction system"/>
    <property type="evidence" value="ECO:0007669"/>
    <property type="project" value="InterPro"/>
</dbReference>
<dbReference type="OrthoDB" id="5487947at2"/>
<dbReference type="STRING" id="394096.DB31_1220"/>
<evidence type="ECO:0000259" key="4">
    <source>
        <dbReference type="PROSITE" id="PS50110"/>
    </source>
</evidence>
<evidence type="ECO:0000256" key="1">
    <source>
        <dbReference type="ARBA" id="ARBA00022553"/>
    </source>
</evidence>
<organism evidence="5 6">
    <name type="scientific">Hyalangium minutum</name>
    <dbReference type="NCBI Taxonomy" id="394096"/>
    <lineage>
        <taxon>Bacteria</taxon>
        <taxon>Pseudomonadati</taxon>
        <taxon>Myxococcota</taxon>
        <taxon>Myxococcia</taxon>
        <taxon>Myxococcales</taxon>
        <taxon>Cystobacterineae</taxon>
        <taxon>Archangiaceae</taxon>
        <taxon>Hyalangium</taxon>
    </lineage>
</organism>
<name>A0A085WEP2_9BACT</name>
<dbReference type="SMART" id="SM00448">
    <property type="entry name" value="REC"/>
    <property type="match status" value="1"/>
</dbReference>
<dbReference type="PANTHER" id="PTHR44591">
    <property type="entry name" value="STRESS RESPONSE REGULATOR PROTEIN 1"/>
    <property type="match status" value="1"/>
</dbReference>
<feature type="compositionally biased region" description="Low complexity" evidence="3">
    <location>
        <begin position="231"/>
        <end position="244"/>
    </location>
</feature>
<dbReference type="EMBL" id="JMCB01000011">
    <property type="protein sequence ID" value="KFE66155.1"/>
    <property type="molecule type" value="Genomic_DNA"/>
</dbReference>
<keyword evidence="1 2" id="KW-0597">Phosphoprotein</keyword>
<dbReference type="RefSeq" id="WP_052420275.1">
    <property type="nucleotide sequence ID" value="NZ_JMCB01000011.1"/>
</dbReference>
<dbReference type="InterPro" id="IPR025497">
    <property type="entry name" value="PatA-like_N"/>
</dbReference>
<sequence length="244" mass="26744">MKTILVVDDDKYVRARVKSALMARRDEFSVLEASHADEAAKLVDERRVELVITDLWMPVVDGFQLLVHLMNHHPLVPVMVLSSHAPWDGLRGLGLEPQVPCLPKMINPQLLLQRVRERLRIQEQECLEGVTLFGFLQLLARERRTCMLEVGLGRRSGTIHVLAGEPVHATVAGRVGEAALLELVGWREPRLHMVPALPELKLTISTRMDWLLARSLGPGAPSGERAGASGGATSHAHGGASALG</sequence>
<comment type="caution">
    <text evidence="5">The sequence shown here is derived from an EMBL/GenBank/DDBJ whole genome shotgun (WGS) entry which is preliminary data.</text>
</comment>
<dbReference type="CDD" id="cd00156">
    <property type="entry name" value="REC"/>
    <property type="match status" value="1"/>
</dbReference>
<dbReference type="InterPro" id="IPR050595">
    <property type="entry name" value="Bact_response_regulator"/>
</dbReference>
<reference evidence="5 6" key="1">
    <citation type="submission" date="2014-04" db="EMBL/GenBank/DDBJ databases">
        <title>Genome assembly of Hyalangium minutum DSM 14724.</title>
        <authorList>
            <person name="Sharma G."/>
            <person name="Subramanian S."/>
        </authorList>
    </citation>
    <scope>NUCLEOTIDE SEQUENCE [LARGE SCALE GENOMIC DNA]</scope>
    <source>
        <strain evidence="5 6">DSM 14724</strain>
    </source>
</reference>